<organism evidence="3 4">
    <name type="scientific">Synchytrium microbalum</name>
    <dbReference type="NCBI Taxonomy" id="1806994"/>
    <lineage>
        <taxon>Eukaryota</taxon>
        <taxon>Fungi</taxon>
        <taxon>Fungi incertae sedis</taxon>
        <taxon>Chytridiomycota</taxon>
        <taxon>Chytridiomycota incertae sedis</taxon>
        <taxon>Chytridiomycetes</taxon>
        <taxon>Synchytriales</taxon>
        <taxon>Synchytriaceae</taxon>
        <taxon>Synchytrium</taxon>
    </lineage>
</organism>
<protein>
    <submittedName>
        <fullName evidence="3">Uncharacterized protein</fullName>
    </submittedName>
</protein>
<evidence type="ECO:0000313" key="4">
    <source>
        <dbReference type="Proteomes" id="UP000319731"/>
    </source>
</evidence>
<comment type="caution">
    <text evidence="3">The sequence shown here is derived from an EMBL/GenBank/DDBJ whole genome shotgun (WGS) entry which is preliminary data.</text>
</comment>
<dbReference type="GeneID" id="42006063"/>
<sequence>MADRRAQNKYYPPDWDPSKGSINTFVGQHPLRDRARKLDQGILIIRFELPYNIWCEGCKNHIGMGVRYNAEKKKVGMYYTTPIWSFRMKCHLCDNWMEIHTDPKNSEYVVISGAKKKVEDWDPEENGTLNLKDDEEAKRLATNPFYKLEHDLNDVTKAKEALPAITKLQMVNDKAWSDPYSNSQKLRKRFREDKKVQEAMQKESDAIRDKRNLSIAILPASADDAKRASEVIFGEGLLRTAEERKYAITTGSIFGGDTGMVRKRIKVAARADPFAIKKKGGSSNSVSTPKPLIMYGSDNDED</sequence>
<dbReference type="Proteomes" id="UP000319731">
    <property type="component" value="Unassembled WGS sequence"/>
</dbReference>
<accession>A0A507BXR8</accession>
<evidence type="ECO:0000256" key="1">
    <source>
        <dbReference type="ARBA" id="ARBA00005595"/>
    </source>
</evidence>
<dbReference type="GO" id="GO:0005684">
    <property type="term" value="C:U2-type spliceosomal complex"/>
    <property type="evidence" value="ECO:0007669"/>
    <property type="project" value="TreeGrafter"/>
</dbReference>
<evidence type="ECO:0000313" key="3">
    <source>
        <dbReference type="EMBL" id="TPX31928.1"/>
    </source>
</evidence>
<proteinExistence type="inferred from homology"/>
<keyword evidence="4" id="KW-1185">Reference proteome</keyword>
<dbReference type="Pfam" id="PF04502">
    <property type="entry name" value="Saf4_Yju2"/>
    <property type="match status" value="1"/>
</dbReference>
<dbReference type="GO" id="GO:0071014">
    <property type="term" value="C:post-mRNA release spliceosomal complex"/>
    <property type="evidence" value="ECO:0007669"/>
    <property type="project" value="TreeGrafter"/>
</dbReference>
<dbReference type="AlphaFoldDB" id="A0A507BXR8"/>
<dbReference type="InterPro" id="IPR007590">
    <property type="entry name" value="Saf4/Yju2"/>
</dbReference>
<dbReference type="RefSeq" id="XP_031023239.1">
    <property type="nucleotide sequence ID" value="XM_031170766.1"/>
</dbReference>
<reference evidence="3 4" key="1">
    <citation type="journal article" date="2019" name="Sci. Rep.">
        <title>Comparative genomics of chytrid fungi reveal insights into the obligate biotrophic and pathogenic lifestyle of Synchytrium endobioticum.</title>
        <authorList>
            <person name="van de Vossenberg B.T.L.H."/>
            <person name="Warris S."/>
            <person name="Nguyen H.D.T."/>
            <person name="van Gent-Pelzer M.P.E."/>
            <person name="Joly D.L."/>
            <person name="van de Geest H.C."/>
            <person name="Bonants P.J.M."/>
            <person name="Smith D.S."/>
            <person name="Levesque C.A."/>
            <person name="van der Lee T.A.J."/>
        </authorList>
    </citation>
    <scope>NUCLEOTIDE SEQUENCE [LARGE SCALE GENOMIC DNA]</scope>
    <source>
        <strain evidence="3 4">JEL517</strain>
    </source>
</reference>
<dbReference type="PANTHER" id="PTHR12111:SF2">
    <property type="entry name" value="SPLICING FACTOR YJU2B-RELATED"/>
    <property type="match status" value="1"/>
</dbReference>
<dbReference type="GO" id="GO:0000398">
    <property type="term" value="P:mRNA splicing, via spliceosome"/>
    <property type="evidence" value="ECO:0007669"/>
    <property type="project" value="InterPro"/>
</dbReference>
<feature type="region of interest" description="Disordered" evidence="2">
    <location>
        <begin position="278"/>
        <end position="302"/>
    </location>
</feature>
<dbReference type="OrthoDB" id="360327at2759"/>
<dbReference type="EMBL" id="QEAO01000037">
    <property type="protein sequence ID" value="TPX31928.1"/>
    <property type="molecule type" value="Genomic_DNA"/>
</dbReference>
<evidence type="ECO:0000256" key="2">
    <source>
        <dbReference type="SAM" id="MobiDB-lite"/>
    </source>
</evidence>
<gene>
    <name evidence="3" type="ORF">SmJEL517_g04838</name>
</gene>
<dbReference type="PANTHER" id="PTHR12111">
    <property type="entry name" value="SPLICING FACTOR YJU2"/>
    <property type="match status" value="1"/>
</dbReference>
<comment type="similarity">
    <text evidence="1">Belongs to the CWC16 family.</text>
</comment>
<dbReference type="STRING" id="1806994.A0A507BXR8"/>
<name>A0A507BXR8_9FUNG</name>